<dbReference type="OrthoDB" id="1735038at2759"/>
<reference evidence="7 8" key="1">
    <citation type="journal article" date="2019" name="Nat. Ecol. Evol.">
        <title>Megaphylogeny resolves global patterns of mushroom evolution.</title>
        <authorList>
            <person name="Varga T."/>
            <person name="Krizsan K."/>
            <person name="Foldi C."/>
            <person name="Dima B."/>
            <person name="Sanchez-Garcia M."/>
            <person name="Sanchez-Ramirez S."/>
            <person name="Szollosi G.J."/>
            <person name="Szarkandi J.G."/>
            <person name="Papp V."/>
            <person name="Albert L."/>
            <person name="Andreopoulos W."/>
            <person name="Angelini C."/>
            <person name="Antonin V."/>
            <person name="Barry K.W."/>
            <person name="Bougher N.L."/>
            <person name="Buchanan P."/>
            <person name="Buyck B."/>
            <person name="Bense V."/>
            <person name="Catcheside P."/>
            <person name="Chovatia M."/>
            <person name="Cooper J."/>
            <person name="Damon W."/>
            <person name="Desjardin D."/>
            <person name="Finy P."/>
            <person name="Geml J."/>
            <person name="Haridas S."/>
            <person name="Hughes K."/>
            <person name="Justo A."/>
            <person name="Karasinski D."/>
            <person name="Kautmanova I."/>
            <person name="Kiss B."/>
            <person name="Kocsube S."/>
            <person name="Kotiranta H."/>
            <person name="LaButti K.M."/>
            <person name="Lechner B.E."/>
            <person name="Liimatainen K."/>
            <person name="Lipzen A."/>
            <person name="Lukacs Z."/>
            <person name="Mihaltcheva S."/>
            <person name="Morgado L.N."/>
            <person name="Niskanen T."/>
            <person name="Noordeloos M.E."/>
            <person name="Ohm R.A."/>
            <person name="Ortiz-Santana B."/>
            <person name="Ovrebo C."/>
            <person name="Racz N."/>
            <person name="Riley R."/>
            <person name="Savchenko A."/>
            <person name="Shiryaev A."/>
            <person name="Soop K."/>
            <person name="Spirin V."/>
            <person name="Szebenyi C."/>
            <person name="Tomsovsky M."/>
            <person name="Tulloss R.E."/>
            <person name="Uehling J."/>
            <person name="Grigoriev I.V."/>
            <person name="Vagvolgyi C."/>
            <person name="Papp T."/>
            <person name="Martin F.M."/>
            <person name="Miettinen O."/>
            <person name="Hibbett D.S."/>
            <person name="Nagy L.G."/>
        </authorList>
    </citation>
    <scope>NUCLEOTIDE SEQUENCE [LARGE SCALE GENOMIC DNA]</scope>
    <source>
        <strain evidence="7 8">FP101781</strain>
    </source>
</reference>
<organism evidence="7 8">
    <name type="scientific">Coprinellus micaceus</name>
    <name type="common">Glistening ink-cap mushroom</name>
    <name type="synonym">Coprinus micaceus</name>
    <dbReference type="NCBI Taxonomy" id="71717"/>
    <lineage>
        <taxon>Eukaryota</taxon>
        <taxon>Fungi</taxon>
        <taxon>Dikarya</taxon>
        <taxon>Basidiomycota</taxon>
        <taxon>Agaricomycotina</taxon>
        <taxon>Agaricomycetes</taxon>
        <taxon>Agaricomycetidae</taxon>
        <taxon>Agaricales</taxon>
        <taxon>Agaricineae</taxon>
        <taxon>Psathyrellaceae</taxon>
        <taxon>Coprinellus</taxon>
    </lineage>
</organism>
<feature type="region of interest" description="Disordered" evidence="6">
    <location>
        <begin position="484"/>
        <end position="503"/>
    </location>
</feature>
<dbReference type="Proteomes" id="UP000298030">
    <property type="component" value="Unassembled WGS sequence"/>
</dbReference>
<keyword evidence="3" id="KW-0732">Signal</keyword>
<dbReference type="GO" id="GO:0008239">
    <property type="term" value="F:dipeptidyl-peptidase activity"/>
    <property type="evidence" value="ECO:0007669"/>
    <property type="project" value="TreeGrafter"/>
</dbReference>
<evidence type="ECO:0000256" key="4">
    <source>
        <dbReference type="ARBA" id="ARBA00022801"/>
    </source>
</evidence>
<evidence type="ECO:0000256" key="6">
    <source>
        <dbReference type="SAM" id="MobiDB-lite"/>
    </source>
</evidence>
<keyword evidence="2" id="KW-0645">Protease</keyword>
<dbReference type="SUPFAM" id="SSF53474">
    <property type="entry name" value="alpha/beta-Hydrolases"/>
    <property type="match status" value="1"/>
</dbReference>
<sequence>MGGQKPDSLLRKPVTDVNGTIIPNYNVIYEFAQLVDHANPSLGTFIQRYYHTWEFYKPGGPIVLTTPGEQSMDGSFFHLTNRSMSGTIAQATNGAVVILEHRYYGESQPFRDMSVAHLEYHTIAQAMDDLVYFAQNVNLTMPGGDTDAIRPHKAPWILLGGSYAGALTSWTLNQKPGVFWAGYSSSGVIQPLLNFYQYFNPIQSHMPANCSADVQAAIQLVDSVIDSGDAASLADLQAAFGLDGIKTSDFANALTYPVSDWQTLDVDDSHGSVFFDFCDALEVSGGQAAPASGFGAEQAVTNWGRFYRTGYLTDLCQGFSLQDCVAFDGIYSSSPTIDDDRSWWWQVCSEVGWAQVGPPAGVNGIVSQHFTVQDYSDYCDAAFSGAFSESFQARVDATSKKYLGWNTTANRLFVVNGNRDPWVEVTHSASAARIASTSSTPIFLTDGFHCSDLSTTSLVDPTIAEVYAQAVTVFPQWVSEFTPSDKPVQTESSSGSSEAKNSAWRTQTSGTLALGVAILASVGLVTGL</sequence>
<evidence type="ECO:0000256" key="2">
    <source>
        <dbReference type="ARBA" id="ARBA00022670"/>
    </source>
</evidence>
<accession>A0A4Y7T1I2</accession>
<evidence type="ECO:0000256" key="1">
    <source>
        <dbReference type="ARBA" id="ARBA00011079"/>
    </source>
</evidence>
<protein>
    <submittedName>
        <fullName evidence="7">Peptidase S28</fullName>
    </submittedName>
</protein>
<comment type="similarity">
    <text evidence="1">Belongs to the peptidase S28 family.</text>
</comment>
<dbReference type="AlphaFoldDB" id="A0A4Y7T1I2"/>
<evidence type="ECO:0000313" key="8">
    <source>
        <dbReference type="Proteomes" id="UP000298030"/>
    </source>
</evidence>
<dbReference type="Pfam" id="PF05577">
    <property type="entry name" value="Peptidase_S28"/>
    <property type="match status" value="1"/>
</dbReference>
<name>A0A4Y7T1I2_COPMI</name>
<keyword evidence="8" id="KW-1185">Reference proteome</keyword>
<dbReference type="PANTHER" id="PTHR11010">
    <property type="entry name" value="PROTEASE S28 PRO-X CARBOXYPEPTIDASE-RELATED"/>
    <property type="match status" value="1"/>
</dbReference>
<dbReference type="Gene3D" id="3.40.50.1820">
    <property type="entry name" value="alpha/beta hydrolase"/>
    <property type="match status" value="2"/>
</dbReference>
<keyword evidence="5" id="KW-0325">Glycoprotein</keyword>
<keyword evidence="4" id="KW-0378">Hydrolase</keyword>
<evidence type="ECO:0000256" key="3">
    <source>
        <dbReference type="ARBA" id="ARBA00022729"/>
    </source>
</evidence>
<dbReference type="InterPro" id="IPR029058">
    <property type="entry name" value="AB_hydrolase_fold"/>
</dbReference>
<comment type="caution">
    <text evidence="7">The sequence shown here is derived from an EMBL/GenBank/DDBJ whole genome shotgun (WGS) entry which is preliminary data.</text>
</comment>
<dbReference type="InterPro" id="IPR008758">
    <property type="entry name" value="Peptidase_S28"/>
</dbReference>
<evidence type="ECO:0000256" key="5">
    <source>
        <dbReference type="ARBA" id="ARBA00023180"/>
    </source>
</evidence>
<evidence type="ECO:0000313" key="7">
    <source>
        <dbReference type="EMBL" id="TEB28027.1"/>
    </source>
</evidence>
<dbReference type="EMBL" id="QPFP01000035">
    <property type="protein sequence ID" value="TEB28027.1"/>
    <property type="molecule type" value="Genomic_DNA"/>
</dbReference>
<dbReference type="PANTHER" id="PTHR11010:SF23">
    <property type="entry name" value="SERINE PEPTIDASE"/>
    <property type="match status" value="1"/>
</dbReference>
<proteinExistence type="inferred from homology"/>
<dbReference type="GO" id="GO:0006508">
    <property type="term" value="P:proteolysis"/>
    <property type="evidence" value="ECO:0007669"/>
    <property type="project" value="UniProtKB-KW"/>
</dbReference>
<gene>
    <name evidence="7" type="ORF">FA13DRAFT_1735924</name>
</gene>
<dbReference type="GO" id="GO:0070008">
    <property type="term" value="F:serine-type exopeptidase activity"/>
    <property type="evidence" value="ECO:0007669"/>
    <property type="project" value="InterPro"/>
</dbReference>